<proteinExistence type="predicted"/>
<feature type="transmembrane region" description="Helical" evidence="6">
    <location>
        <begin position="151"/>
        <end position="177"/>
    </location>
</feature>
<evidence type="ECO:0000256" key="1">
    <source>
        <dbReference type="ARBA" id="ARBA00004651"/>
    </source>
</evidence>
<dbReference type="GO" id="GO:0022857">
    <property type="term" value="F:transmembrane transporter activity"/>
    <property type="evidence" value="ECO:0007669"/>
    <property type="project" value="TreeGrafter"/>
</dbReference>
<organism evidence="7 8">
    <name type="scientific">Lederbergia lenta</name>
    <name type="common">Bacillus lentus</name>
    <dbReference type="NCBI Taxonomy" id="1467"/>
    <lineage>
        <taxon>Bacteria</taxon>
        <taxon>Bacillati</taxon>
        <taxon>Bacillota</taxon>
        <taxon>Bacilli</taxon>
        <taxon>Bacillales</taxon>
        <taxon>Bacillaceae</taxon>
        <taxon>Lederbergia</taxon>
    </lineage>
</organism>
<dbReference type="Gene3D" id="1.20.1250.20">
    <property type="entry name" value="MFS general substrate transporter like domains"/>
    <property type="match status" value="1"/>
</dbReference>
<keyword evidence="4 6" id="KW-1133">Transmembrane helix</keyword>
<name>A0A2X4WMV2_LEDLE</name>
<protein>
    <submittedName>
        <fullName evidence="7">Chloramphenicol resistance protein</fullName>
    </submittedName>
</protein>
<reference evidence="7 8" key="1">
    <citation type="submission" date="2018-06" db="EMBL/GenBank/DDBJ databases">
        <authorList>
            <consortium name="Pathogen Informatics"/>
            <person name="Doyle S."/>
        </authorList>
    </citation>
    <scope>NUCLEOTIDE SEQUENCE [LARGE SCALE GENOMIC DNA]</scope>
    <source>
        <strain evidence="7 8">NCTC4824</strain>
    </source>
</reference>
<evidence type="ECO:0000313" key="8">
    <source>
        <dbReference type="Proteomes" id="UP000249134"/>
    </source>
</evidence>
<dbReference type="InterPro" id="IPR036259">
    <property type="entry name" value="MFS_trans_sf"/>
</dbReference>
<dbReference type="AlphaFoldDB" id="A0A2X4WMV2"/>
<dbReference type="EMBL" id="LS483476">
    <property type="protein sequence ID" value="SQI60042.1"/>
    <property type="molecule type" value="Genomic_DNA"/>
</dbReference>
<evidence type="ECO:0000313" key="7">
    <source>
        <dbReference type="EMBL" id="SQI60042.1"/>
    </source>
</evidence>
<dbReference type="Proteomes" id="UP000249134">
    <property type="component" value="Chromosome 1"/>
</dbReference>
<dbReference type="InterPro" id="IPR050189">
    <property type="entry name" value="MFS_Efflux_Transporters"/>
</dbReference>
<gene>
    <name evidence="7" type="ORF">NCTC4824_02544</name>
</gene>
<keyword evidence="2" id="KW-1003">Cell membrane</keyword>
<dbReference type="KEGG" id="blen:NCTC4824_02544"/>
<feature type="transmembrane region" description="Helical" evidence="6">
    <location>
        <begin position="124"/>
        <end position="145"/>
    </location>
</feature>
<dbReference type="PANTHER" id="PTHR43124">
    <property type="entry name" value="PURINE EFFLUX PUMP PBUE"/>
    <property type="match status" value="1"/>
</dbReference>
<dbReference type="GO" id="GO:0005886">
    <property type="term" value="C:plasma membrane"/>
    <property type="evidence" value="ECO:0007669"/>
    <property type="project" value="UniProtKB-SubCell"/>
</dbReference>
<evidence type="ECO:0000256" key="5">
    <source>
        <dbReference type="ARBA" id="ARBA00023136"/>
    </source>
</evidence>
<evidence type="ECO:0000256" key="6">
    <source>
        <dbReference type="SAM" id="Phobius"/>
    </source>
</evidence>
<feature type="transmembrane region" description="Helical" evidence="6">
    <location>
        <begin position="65"/>
        <end position="87"/>
    </location>
</feature>
<evidence type="ECO:0000256" key="3">
    <source>
        <dbReference type="ARBA" id="ARBA00022692"/>
    </source>
</evidence>
<feature type="transmembrane region" description="Helical" evidence="6">
    <location>
        <begin position="99"/>
        <end position="117"/>
    </location>
</feature>
<dbReference type="SUPFAM" id="SSF103473">
    <property type="entry name" value="MFS general substrate transporter"/>
    <property type="match status" value="1"/>
</dbReference>
<accession>A0A2X4WMV2</accession>
<keyword evidence="8" id="KW-1185">Reference proteome</keyword>
<dbReference type="PANTHER" id="PTHR43124:SF10">
    <property type="entry name" value="PURINE EFFLUX PUMP PBUE"/>
    <property type="match status" value="1"/>
</dbReference>
<sequence>MLHLYLVFHSVGLLQRHLIGRLSSGVSGSLACCQSLPLHGRFQQRKELRLFSLVNSSPFLKNPRIAIALSVTLFMFIGYSAVYTYIAPLLTNFISEQKISVVLFIIGVASLIGSKLGGFSVDRFGVGHTLIIGMMIQALALALLSAVTESVIIITLAVTWVGAASVALAVIIAFFFFSRARSFSKQTV</sequence>
<keyword evidence="5 6" id="KW-0472">Membrane</keyword>
<dbReference type="STRING" id="1348624.GCA_001591545_01594"/>
<evidence type="ECO:0000256" key="2">
    <source>
        <dbReference type="ARBA" id="ARBA00022475"/>
    </source>
</evidence>
<comment type="subcellular location">
    <subcellularLocation>
        <location evidence="1">Cell membrane</location>
        <topology evidence="1">Multi-pass membrane protein</topology>
    </subcellularLocation>
</comment>
<evidence type="ECO:0000256" key="4">
    <source>
        <dbReference type="ARBA" id="ARBA00022989"/>
    </source>
</evidence>
<keyword evidence="3 6" id="KW-0812">Transmembrane</keyword>